<dbReference type="AlphaFoldDB" id="D7CJV3"/>
<dbReference type="RefSeq" id="WP_013174469.1">
    <property type="nucleotide sequence ID" value="NC_014220.1"/>
</dbReference>
<proteinExistence type="predicted"/>
<reference evidence="2" key="1">
    <citation type="journal article" date="2010" name="Stand. Genomic Sci.">
        <title>Complete genome sequence of Syntrophothermus lipocalidus type strain (TGB-C1T).</title>
        <authorList>
            <consortium name="US DOE Joint Genome Institute (JGI-PGF)"/>
            <person name="Djao O."/>
            <person name="Zhang X."/>
            <person name="Lucas S."/>
            <person name="Lapidus A."/>
            <person name="Glavina Del Rio T."/>
            <person name="Nolan M."/>
            <person name="Tice H."/>
            <person name="Cheng J."/>
            <person name="Han C."/>
            <person name="Tapia R."/>
            <person name="Goodwin L."/>
            <person name="Pitluck S."/>
            <person name="Liolios K."/>
            <person name="Ivanova N."/>
            <person name="Mavromatis K."/>
            <person name="Mikhailova N."/>
            <person name="Ovchinnikova G."/>
            <person name="Pati A."/>
            <person name="Brambilla E."/>
            <person name="Chen A."/>
            <person name="Palaniappan K."/>
            <person name="Land M."/>
            <person name="Hauser L."/>
            <person name="Chang Y."/>
            <person name="Jeffries C."/>
            <person name="Rohde M."/>
            <person name="Sikorski J."/>
            <person name="Spring S."/>
            <person name="Goker M."/>
            <person name="Detter J."/>
            <person name="Woyke T."/>
            <person name="Bristow J."/>
            <person name="Eisen J."/>
            <person name="Markowitz V."/>
            <person name="Hugenholtz P."/>
            <person name="Kyrpides N."/>
            <person name="Klenk H."/>
        </authorList>
    </citation>
    <scope>NUCLEOTIDE SEQUENCE [LARGE SCALE GENOMIC DNA]</scope>
    <source>
        <strain evidence="2">DSM 12680 / TGB-C1</strain>
    </source>
</reference>
<accession>D7CJV3</accession>
<reference evidence="1 2" key="2">
    <citation type="journal article" date="2010" name="Stand. Genomic Sci.">
        <title>Complete genome sequence of Syntrophothermus lipocalidus type strain (TGB-C1).</title>
        <authorList>
            <person name="Djao O.D."/>
            <person name="Zhang X."/>
            <person name="Lucas S."/>
            <person name="Lapidus A."/>
            <person name="Del Rio T.G."/>
            <person name="Nolan M."/>
            <person name="Tice H."/>
            <person name="Cheng J.F."/>
            <person name="Han C."/>
            <person name="Tapia R."/>
            <person name="Goodwin L."/>
            <person name="Pitluck S."/>
            <person name="Liolios K."/>
            <person name="Ivanova N."/>
            <person name="Mavromatis K."/>
            <person name="Mikhailova N."/>
            <person name="Ovchinnikova G."/>
            <person name="Pati A."/>
            <person name="Brambilla E."/>
            <person name="Chen A."/>
            <person name="Palaniappan K."/>
            <person name="Land M."/>
            <person name="Hauser L."/>
            <person name="Chang Y.J."/>
            <person name="Jeffries C.D."/>
            <person name="Rohde M."/>
            <person name="Sikorski J."/>
            <person name="Spring S."/>
            <person name="Goker M."/>
            <person name="Detter J.C."/>
            <person name="Woyke T."/>
            <person name="Bristow J."/>
            <person name="Eisen J.A."/>
            <person name="Markowitz V."/>
            <person name="Hugenholtz P."/>
            <person name="Kyrpides N.C."/>
            <person name="Klenk H.P."/>
        </authorList>
    </citation>
    <scope>NUCLEOTIDE SEQUENCE [LARGE SCALE GENOMIC DNA]</scope>
    <source>
        <strain evidence="2">DSM 12680 / TGB-C1</strain>
    </source>
</reference>
<organism evidence="1 2">
    <name type="scientific">Syntrophothermus lipocalidus (strain DSM 12680 / TGB-C1)</name>
    <dbReference type="NCBI Taxonomy" id="643648"/>
    <lineage>
        <taxon>Bacteria</taxon>
        <taxon>Bacillati</taxon>
        <taxon>Bacillota</taxon>
        <taxon>Clostridia</taxon>
        <taxon>Eubacteriales</taxon>
        <taxon>Syntrophomonadaceae</taxon>
        <taxon>Syntrophothermus</taxon>
    </lineage>
</organism>
<dbReference type="Proteomes" id="UP000000378">
    <property type="component" value="Chromosome"/>
</dbReference>
<sequence>MPECIICRRKVLMVDQKGLCGECRAAATLEVATRLDTIYLHYRTVQGSDDFEECLKSCDLIIKEAEALLPYEKLEIEVAPPLPSEIIDMMREIKDDIIMEEAERLLQSLDANTAADSGRLPIPPRSCGEAALKLRELKSMMSAPSRLADIEREFEEKYRTSIMD</sequence>
<evidence type="ECO:0000313" key="2">
    <source>
        <dbReference type="Proteomes" id="UP000000378"/>
    </source>
</evidence>
<evidence type="ECO:0000313" key="1">
    <source>
        <dbReference type="EMBL" id="ADI01067.1"/>
    </source>
</evidence>
<dbReference type="STRING" id="643648.Slip_0280"/>
<dbReference type="HOGENOM" id="CLU_1618194_0_0_9"/>
<name>D7CJV3_SYNLT</name>
<protein>
    <submittedName>
        <fullName evidence="1">Uncharacterized protein</fullName>
    </submittedName>
</protein>
<keyword evidence="2" id="KW-1185">Reference proteome</keyword>
<gene>
    <name evidence="1" type="ordered locus">Slip_0280</name>
</gene>
<dbReference type="KEGG" id="slp:Slip_0280"/>
<dbReference type="EMBL" id="CP002048">
    <property type="protein sequence ID" value="ADI01067.1"/>
    <property type="molecule type" value="Genomic_DNA"/>
</dbReference>